<feature type="chain" id="PRO_5004249621" description="EGF-like domain-containing protein" evidence="4">
    <location>
        <begin position="28"/>
        <end position="1219"/>
    </location>
</feature>
<keyword evidence="7" id="KW-1185">Reference proteome</keyword>
<sequence length="1219" mass="134818">MGGSNQIIFKSLLILIFLLFTLDPIFTATTDEITCLNNFISKFNISTVYNNYCSSLGFRCLNGNGVVQKISLFANPFTTNGEYVVPTDLTCLPSLEEIYLYNFKVSSDLLYYKFSTVYTYNYTNIKTIDNSLTNGFTQLLPSSSQSYGYYQISSDELKSFTLKLSYLANVQQFTLGSGSRVYIDCDSAYNTSKLVVLNVEGAINYPNVTNLLKFQTQTYTFTEEFLESSISNFTTAPKYGSVTAIHPLNKIYPYYGNLNRNIYTFTSTARYSAPSSIIDLSGFSFFYLTLNNVGPDFNVNGKFPFSINSNRYTDVKVYGGNYTVFPDIVSTINSDLSIKNNGLSMELPKFKGVTKYPIDLSNNNLYGTIDKSWCKVSLNVANNSLSGEIPSCYACYLNVADVYNKFIGNSFTNLISNYQCTTFKPNISRVYYSTNTLKITGVDIGHDPKNYVYNGATPDSWGTSIPGFEYTITYNSADFSKLSYFNLQFKNPIPAVTYTFPSIPQAPTPTSVKVINDQLTIPGTFFSSYMGNLIQTVLVAGIDCTVTSVNFYSLTCTAVSPLPTTEDIQFLKIQTGNLTRRAYIKTVNESLNNVLCTNCNGNDQACDMSSGTCYASCPNDCSGFGTCNNQTGVCTCDANRQALDCSLPYFECPADTCGTIIKNSFCNNQTGECKCDSTHQGSDCLTPYIECNFSCGFGTCNNQTGLCVCDSTHQGYYCNNPLIPCLNNCSGQYCDTYQGICYCDYDHQGEDCSKDFKECPVFNDYYCNDKGECDFETGICSCFSNSSFTGPACSIADHYISSVIPSFEEGGDAIFNGWFGDEHINLTLTIGDKQCTPILSNSSTSITCKAKPGSGIKNVILFQNDLTYTANNIYLYKTQNKTLQCPNQCSNKGTCNSTTGECKCYKGYGSFDCSTLSNGDKDLGESNTGGNGGNGSNPPNESVIDPNKGGANVTNQEVNFQIYFESLLEIDFNGNTVYEYSLQRNWELEIKNQTLNENKYVFKKTIQESCLIISTVEEINENKNLEFAGETFIIESGSIKFTISINNYQYKSSLNTLKLNFISSVNQLSNENNNENDCNEKQTSISTNDNLSNFNYIKISKNNKVLSGRFVNRLVSDGKSTFLSTTTTKLSDSVIVSLSLPHCTKECIIDPDFSVLLEPDFKSECETDSDKRNWVIPVAVVLPVAGAAALATIGGVIYKKKYIENPLKKKLQGIANRNS</sequence>
<dbReference type="VEuPathDB" id="AmoebaDB:DDB_G0289113"/>
<dbReference type="AlphaFoldDB" id="Q54HZ6"/>
<dbReference type="InterPro" id="IPR057014">
    <property type="entry name" value="B-sand_ComC_1st"/>
</dbReference>
<dbReference type="KEGG" id="ddi:DDB_G0289113"/>
<dbReference type="dictyBase" id="DDB_G0289113"/>
<dbReference type="Pfam" id="PF24142">
    <property type="entry name" value="Beta-sand_ComC_1st"/>
    <property type="match status" value="1"/>
</dbReference>
<keyword evidence="1" id="KW-1015">Disulfide bond</keyword>
<dbReference type="InterPro" id="IPR057015">
    <property type="entry name" value="B-sand_ComC_2nd"/>
</dbReference>
<dbReference type="Pfam" id="PF24143">
    <property type="entry name" value="Beta-sand_ComC_2nd"/>
    <property type="match status" value="1"/>
</dbReference>
<keyword evidence="3" id="KW-0472">Membrane</keyword>
<dbReference type="InterPro" id="IPR057013">
    <property type="entry name" value="LRR_ComC"/>
</dbReference>
<dbReference type="Pfam" id="PF01833">
    <property type="entry name" value="TIG"/>
    <property type="match status" value="1"/>
</dbReference>
<dbReference type="InterPro" id="IPR000742">
    <property type="entry name" value="EGF"/>
</dbReference>
<reference evidence="6 7" key="1">
    <citation type="journal article" date="2005" name="Nature">
        <title>The genome of the social amoeba Dictyostelium discoideum.</title>
        <authorList>
            <consortium name="The Dictyostelium discoideum Sequencing Consortium"/>
            <person name="Eichinger L."/>
            <person name="Pachebat J.A."/>
            <person name="Glockner G."/>
            <person name="Rajandream M.A."/>
            <person name="Sucgang R."/>
            <person name="Berriman M."/>
            <person name="Song J."/>
            <person name="Olsen R."/>
            <person name="Szafranski K."/>
            <person name="Xu Q."/>
            <person name="Tunggal B."/>
            <person name="Kummerfeld S."/>
            <person name="Madera M."/>
            <person name="Konfortov B.A."/>
            <person name="Rivero F."/>
            <person name="Bankier A.T."/>
            <person name="Lehmann R."/>
            <person name="Hamlin N."/>
            <person name="Davies R."/>
            <person name="Gaudet P."/>
            <person name="Fey P."/>
            <person name="Pilcher K."/>
            <person name="Chen G."/>
            <person name="Saunders D."/>
            <person name="Sodergren E."/>
            <person name="Davis P."/>
            <person name="Kerhornou A."/>
            <person name="Nie X."/>
            <person name="Hall N."/>
            <person name="Anjard C."/>
            <person name="Hemphill L."/>
            <person name="Bason N."/>
            <person name="Farbrother P."/>
            <person name="Desany B."/>
            <person name="Just E."/>
            <person name="Morio T."/>
            <person name="Rost R."/>
            <person name="Churcher C."/>
            <person name="Cooper J."/>
            <person name="Haydock S."/>
            <person name="van Driessche N."/>
            <person name="Cronin A."/>
            <person name="Goodhead I."/>
            <person name="Muzny D."/>
            <person name="Mourier T."/>
            <person name="Pain A."/>
            <person name="Lu M."/>
            <person name="Harper D."/>
            <person name="Lindsay R."/>
            <person name="Hauser H."/>
            <person name="James K."/>
            <person name="Quiles M."/>
            <person name="Madan Babu M."/>
            <person name="Saito T."/>
            <person name="Buchrieser C."/>
            <person name="Wardroper A."/>
            <person name="Felder M."/>
            <person name="Thangavelu M."/>
            <person name="Johnson D."/>
            <person name="Knights A."/>
            <person name="Loulseged H."/>
            <person name="Mungall K."/>
            <person name="Oliver K."/>
            <person name="Price C."/>
            <person name="Quail M.A."/>
            <person name="Urushihara H."/>
            <person name="Hernandez J."/>
            <person name="Rabbinowitsch E."/>
            <person name="Steffen D."/>
            <person name="Sanders M."/>
            <person name="Ma J."/>
            <person name="Kohara Y."/>
            <person name="Sharp S."/>
            <person name="Simmonds M."/>
            <person name="Spiegler S."/>
            <person name="Tivey A."/>
            <person name="Sugano S."/>
            <person name="White B."/>
            <person name="Walker D."/>
            <person name="Woodward J."/>
            <person name="Winckler T."/>
            <person name="Tanaka Y."/>
            <person name="Shaulsky G."/>
            <person name="Schleicher M."/>
            <person name="Weinstock G."/>
            <person name="Rosenthal A."/>
            <person name="Cox E.C."/>
            <person name="Chisholm R.L."/>
            <person name="Gibbs R."/>
            <person name="Loomis W.F."/>
            <person name="Platzer M."/>
            <person name="Kay R.R."/>
            <person name="Williams J."/>
            <person name="Dear P.H."/>
            <person name="Noegel A.A."/>
            <person name="Barrell B."/>
            <person name="Kuspa A."/>
        </authorList>
    </citation>
    <scope>NUCLEOTIDE SEQUENCE [LARGE SCALE GENOMIC DNA]</scope>
    <source>
        <strain evidence="6 7">AX4</strain>
    </source>
</reference>
<dbReference type="PROSITE" id="PS50026">
    <property type="entry name" value="EGF_3"/>
    <property type="match status" value="1"/>
</dbReference>
<evidence type="ECO:0000313" key="6">
    <source>
        <dbReference type="EMBL" id="EAL62906.1"/>
    </source>
</evidence>
<evidence type="ECO:0000313" key="7">
    <source>
        <dbReference type="Proteomes" id="UP000002195"/>
    </source>
</evidence>
<dbReference type="Proteomes" id="UP000002195">
    <property type="component" value="Unassembled WGS sequence"/>
</dbReference>
<evidence type="ECO:0000259" key="5">
    <source>
        <dbReference type="PROSITE" id="PS50026"/>
    </source>
</evidence>
<dbReference type="PaxDb" id="44689-DDB0219411"/>
<keyword evidence="3" id="KW-0812">Transmembrane</keyword>
<dbReference type="InterPro" id="IPR002909">
    <property type="entry name" value="IPT_dom"/>
</dbReference>
<keyword evidence="4" id="KW-0732">Signal</keyword>
<dbReference type="InterPro" id="IPR053331">
    <property type="entry name" value="EGF-like_comC"/>
</dbReference>
<dbReference type="PANTHER" id="PTHR24032:SF18">
    <property type="entry name" value="EGF-LIKE DOMAIN-CONTAINING PROTEIN"/>
    <property type="match status" value="1"/>
</dbReference>
<dbReference type="HOGENOM" id="CLU_003793_0_0_1"/>
<comment type="caution">
    <text evidence="6">The sequence shown here is derived from an EMBL/GenBank/DDBJ whole genome shotgun (WGS) entry which is preliminary data.</text>
</comment>
<dbReference type="PRINTS" id="PR00011">
    <property type="entry name" value="EGFLAMININ"/>
</dbReference>
<evidence type="ECO:0000256" key="2">
    <source>
        <dbReference type="SAM" id="MobiDB-lite"/>
    </source>
</evidence>
<evidence type="ECO:0000256" key="3">
    <source>
        <dbReference type="SAM" id="Phobius"/>
    </source>
</evidence>
<dbReference type="OMA" id="TIDCINP"/>
<dbReference type="RefSeq" id="XP_636409.1">
    <property type="nucleotide sequence ID" value="XM_631317.1"/>
</dbReference>
<dbReference type="InterPro" id="IPR054484">
    <property type="entry name" value="ComC_SSD"/>
</dbReference>
<feature type="signal peptide" evidence="4">
    <location>
        <begin position="1"/>
        <end position="27"/>
    </location>
</feature>
<feature type="domain" description="EGF-like" evidence="5">
    <location>
        <begin position="881"/>
        <end position="914"/>
    </location>
</feature>
<feature type="disulfide bond" evidence="1">
    <location>
        <begin position="885"/>
        <end position="895"/>
    </location>
</feature>
<dbReference type="Pfam" id="PF24141">
    <property type="entry name" value="LRR_ComC"/>
    <property type="match status" value="1"/>
</dbReference>
<dbReference type="EMBL" id="AAFI02000130">
    <property type="protein sequence ID" value="EAL62906.1"/>
    <property type="molecule type" value="Genomic_DNA"/>
</dbReference>
<dbReference type="Pfam" id="PF22933">
    <property type="entry name" value="ComC_SSD"/>
    <property type="match status" value="1"/>
</dbReference>
<dbReference type="PANTHER" id="PTHR24032">
    <property type="entry name" value="EGF-LIKE DOMAIN-CONTAINING PROTEIN-RELATED-RELATED"/>
    <property type="match status" value="1"/>
</dbReference>
<organism evidence="6 7">
    <name type="scientific">Dictyostelium discoideum</name>
    <name type="common">Social amoeba</name>
    <dbReference type="NCBI Taxonomy" id="44689"/>
    <lineage>
        <taxon>Eukaryota</taxon>
        <taxon>Amoebozoa</taxon>
        <taxon>Evosea</taxon>
        <taxon>Eumycetozoa</taxon>
        <taxon>Dictyostelia</taxon>
        <taxon>Dictyosteliales</taxon>
        <taxon>Dictyosteliaceae</taxon>
        <taxon>Dictyostelium</taxon>
    </lineage>
</organism>
<evidence type="ECO:0000256" key="1">
    <source>
        <dbReference type="PROSITE-ProRule" id="PRU00076"/>
    </source>
</evidence>
<accession>Q54HZ6</accession>
<feature type="region of interest" description="Disordered" evidence="2">
    <location>
        <begin position="924"/>
        <end position="950"/>
    </location>
</feature>
<keyword evidence="3" id="KW-1133">Transmembrane helix</keyword>
<dbReference type="GlyGen" id="Q54HZ6">
    <property type="glycosylation" value="1 site"/>
</dbReference>
<evidence type="ECO:0000256" key="4">
    <source>
        <dbReference type="SAM" id="SignalP"/>
    </source>
</evidence>
<dbReference type="InParanoid" id="Q54HZ6"/>
<feature type="transmembrane region" description="Helical" evidence="3">
    <location>
        <begin position="1174"/>
        <end position="1198"/>
    </location>
</feature>
<dbReference type="PROSITE" id="PS01186">
    <property type="entry name" value="EGF_2"/>
    <property type="match status" value="1"/>
</dbReference>
<keyword evidence="1" id="KW-0245">EGF-like domain</keyword>
<protein>
    <recommendedName>
        <fullName evidence="5">EGF-like domain-containing protein</fullName>
    </recommendedName>
</protein>
<feature type="disulfide bond" evidence="1">
    <location>
        <begin position="904"/>
        <end position="913"/>
    </location>
</feature>
<proteinExistence type="predicted"/>
<dbReference type="eggNOG" id="KOG1225">
    <property type="taxonomic scope" value="Eukaryota"/>
</dbReference>
<dbReference type="GeneID" id="8626968"/>
<comment type="caution">
    <text evidence="1">Lacks conserved residue(s) required for the propagation of feature annotation.</text>
</comment>
<dbReference type="PhylomeDB" id="Q54HZ6"/>
<gene>
    <name evidence="6" type="ORF">DDB_G0289113</name>
</gene>
<name>Q54HZ6_DICDI</name>